<keyword evidence="2" id="KW-0597">Phosphoprotein</keyword>
<gene>
    <name evidence="9" type="ORF">QK289_09380</name>
</gene>
<keyword evidence="4 9" id="KW-0808">Transferase</keyword>
<evidence type="ECO:0000256" key="7">
    <source>
        <dbReference type="PROSITE-ProRule" id="PRU00423"/>
    </source>
</evidence>
<comment type="caution">
    <text evidence="9">The sequence shown here is derived from an EMBL/GenBank/DDBJ whole genome shotgun (WGS) entry which is preliminary data.</text>
</comment>
<dbReference type="Gene3D" id="3.40.50.2300">
    <property type="match status" value="1"/>
</dbReference>
<evidence type="ECO:0000256" key="5">
    <source>
        <dbReference type="ARBA" id="ARBA00022683"/>
    </source>
</evidence>
<evidence type="ECO:0000256" key="2">
    <source>
        <dbReference type="ARBA" id="ARBA00022553"/>
    </source>
</evidence>
<name>A0ABT6R2P7_9BACL</name>
<feature type="domain" description="PTS EIIB type-3" evidence="8">
    <location>
        <begin position="1"/>
        <end position="102"/>
    </location>
</feature>
<feature type="modified residue" description="Phosphocysteine; by EIIA" evidence="7">
    <location>
        <position position="7"/>
    </location>
</feature>
<keyword evidence="1" id="KW-0813">Transport</keyword>
<evidence type="ECO:0000256" key="4">
    <source>
        <dbReference type="ARBA" id="ARBA00022679"/>
    </source>
</evidence>
<dbReference type="Proteomes" id="UP001243286">
    <property type="component" value="Unassembled WGS sequence"/>
</dbReference>
<protein>
    <submittedName>
        <fullName evidence="9">PTS sugar transporter subunit IIB</fullName>
        <ecNumber evidence="9">2.7.1.-</ecNumber>
    </submittedName>
</protein>
<dbReference type="InterPro" id="IPR003501">
    <property type="entry name" value="PTS_EIIB_2/3"/>
</dbReference>
<dbReference type="EMBL" id="JASBQV010000012">
    <property type="protein sequence ID" value="MDI3235217.1"/>
    <property type="molecule type" value="Genomic_DNA"/>
</dbReference>
<organism evidence="9 10">
    <name type="scientific">Exiguobacterium antarcticum</name>
    <dbReference type="NCBI Taxonomy" id="132920"/>
    <lineage>
        <taxon>Bacteria</taxon>
        <taxon>Bacillati</taxon>
        <taxon>Bacillota</taxon>
        <taxon>Bacilli</taxon>
        <taxon>Bacillales</taxon>
        <taxon>Bacillales Family XII. Incertae Sedis</taxon>
        <taxon>Exiguobacterium</taxon>
    </lineage>
</organism>
<dbReference type="PROSITE" id="PS51100">
    <property type="entry name" value="PTS_EIIB_TYPE_3"/>
    <property type="match status" value="1"/>
</dbReference>
<evidence type="ECO:0000313" key="10">
    <source>
        <dbReference type="Proteomes" id="UP001243286"/>
    </source>
</evidence>
<dbReference type="SUPFAM" id="SSF52794">
    <property type="entry name" value="PTS system IIB component-like"/>
    <property type="match status" value="1"/>
</dbReference>
<dbReference type="RefSeq" id="WP_026828455.1">
    <property type="nucleotide sequence ID" value="NZ_JASBQV010000012.1"/>
</dbReference>
<dbReference type="PANTHER" id="PTHR34581:SF2">
    <property type="entry name" value="PTS SYSTEM N,N'-DIACETYLCHITOBIOSE-SPECIFIC EIIB COMPONENT"/>
    <property type="match status" value="1"/>
</dbReference>
<dbReference type="CDD" id="cd05564">
    <property type="entry name" value="PTS_IIB_chitobiose_lichenan"/>
    <property type="match status" value="1"/>
</dbReference>
<dbReference type="GO" id="GO:0016740">
    <property type="term" value="F:transferase activity"/>
    <property type="evidence" value="ECO:0007669"/>
    <property type="project" value="UniProtKB-KW"/>
</dbReference>
<keyword evidence="5" id="KW-0598">Phosphotransferase system</keyword>
<evidence type="ECO:0000259" key="8">
    <source>
        <dbReference type="PROSITE" id="PS51100"/>
    </source>
</evidence>
<dbReference type="InterPro" id="IPR013012">
    <property type="entry name" value="PTS_EIIB_3"/>
</dbReference>
<dbReference type="PANTHER" id="PTHR34581">
    <property type="entry name" value="PTS SYSTEM N,N'-DIACETYLCHITOBIOSE-SPECIFIC EIIB COMPONENT"/>
    <property type="match status" value="1"/>
</dbReference>
<keyword evidence="10" id="KW-1185">Reference proteome</keyword>
<sequence length="102" mass="11228">MNILLVCSAGMSTSILVRKMREQAEAQALDVTIEAIPESELSHHLDQTDVILIGPQVRYLETKIRQVAEPKGVRVAIINQMAYGLMKGDLVLEQAQALLTEA</sequence>
<evidence type="ECO:0000256" key="1">
    <source>
        <dbReference type="ARBA" id="ARBA00022448"/>
    </source>
</evidence>
<dbReference type="InterPro" id="IPR036095">
    <property type="entry name" value="PTS_EIIB-like_sf"/>
</dbReference>
<dbReference type="Pfam" id="PF02302">
    <property type="entry name" value="PTS_IIB"/>
    <property type="match status" value="1"/>
</dbReference>
<dbReference type="EC" id="2.7.1.-" evidence="9"/>
<evidence type="ECO:0000256" key="3">
    <source>
        <dbReference type="ARBA" id="ARBA00022597"/>
    </source>
</evidence>
<evidence type="ECO:0000313" key="9">
    <source>
        <dbReference type="EMBL" id="MDI3235217.1"/>
    </source>
</evidence>
<keyword evidence="6" id="KW-0418">Kinase</keyword>
<dbReference type="InterPro" id="IPR051819">
    <property type="entry name" value="PTS_sugar-specific_EIIB"/>
</dbReference>
<accession>A0ABT6R2P7</accession>
<proteinExistence type="predicted"/>
<reference evidence="9 10" key="1">
    <citation type="submission" date="2023-04" db="EMBL/GenBank/DDBJ databases">
        <title>Antarctic isolates genomes.</title>
        <authorList>
            <person name="Dimov S.G."/>
        </authorList>
    </citation>
    <scope>NUCLEOTIDE SEQUENCE [LARGE SCALE GENOMIC DNA]</scope>
    <source>
        <strain evidence="9 10">AL19</strain>
    </source>
</reference>
<keyword evidence="3 9" id="KW-0762">Sugar transport</keyword>
<evidence type="ECO:0000256" key="6">
    <source>
        <dbReference type="ARBA" id="ARBA00022777"/>
    </source>
</evidence>